<evidence type="ECO:0000313" key="3">
    <source>
        <dbReference type="Proteomes" id="UP000054350"/>
    </source>
</evidence>
<gene>
    <name evidence="2" type="ORF">AMAG_03596</name>
</gene>
<name>A0A0L0SA68_ALLM3</name>
<dbReference type="EMBL" id="GG745334">
    <property type="protein sequence ID" value="KNE59290.1"/>
    <property type="molecule type" value="Genomic_DNA"/>
</dbReference>
<organism evidence="2 3">
    <name type="scientific">Allomyces macrogynus (strain ATCC 38327)</name>
    <name type="common">Allomyces javanicus var. macrogynus</name>
    <dbReference type="NCBI Taxonomy" id="578462"/>
    <lineage>
        <taxon>Eukaryota</taxon>
        <taxon>Fungi</taxon>
        <taxon>Fungi incertae sedis</taxon>
        <taxon>Blastocladiomycota</taxon>
        <taxon>Blastocladiomycetes</taxon>
        <taxon>Blastocladiales</taxon>
        <taxon>Blastocladiaceae</taxon>
        <taxon>Allomyces</taxon>
    </lineage>
</organism>
<dbReference type="VEuPathDB" id="FungiDB:AMAG_03596"/>
<sequence length="181" mass="17773">MRQHRRSPALPQQTTQLSTSPGSTGAGNSVGSGLLATSWSAASPTAGSFAAAMAAVAAHRRTSTGPVVLPTMPGRVGSVSGVHFSTDSLTRTGAGAAAADEPAPVVGFHAPAPTTAADPNAAAAASGNGSTGELRGRTKSLGDATMPAARPASGKAATASGKTEHEYLMSQVSFSGGKFWA</sequence>
<evidence type="ECO:0000313" key="2">
    <source>
        <dbReference type="EMBL" id="KNE59290.1"/>
    </source>
</evidence>
<feature type="region of interest" description="Disordered" evidence="1">
    <location>
        <begin position="117"/>
        <end position="161"/>
    </location>
</feature>
<feature type="compositionally biased region" description="Low complexity" evidence="1">
    <location>
        <begin position="117"/>
        <end position="132"/>
    </location>
</feature>
<reference evidence="2 3" key="1">
    <citation type="submission" date="2009-11" db="EMBL/GenBank/DDBJ databases">
        <title>Annotation of Allomyces macrogynus ATCC 38327.</title>
        <authorList>
            <consortium name="The Broad Institute Genome Sequencing Platform"/>
            <person name="Russ C."/>
            <person name="Cuomo C."/>
            <person name="Burger G."/>
            <person name="Gray M.W."/>
            <person name="Holland P.W.H."/>
            <person name="King N."/>
            <person name="Lang F.B.F."/>
            <person name="Roger A.J."/>
            <person name="Ruiz-Trillo I."/>
            <person name="Young S.K."/>
            <person name="Zeng Q."/>
            <person name="Gargeya S."/>
            <person name="Fitzgerald M."/>
            <person name="Haas B."/>
            <person name="Abouelleil A."/>
            <person name="Alvarado L."/>
            <person name="Arachchi H.M."/>
            <person name="Berlin A."/>
            <person name="Chapman S.B."/>
            <person name="Gearin G."/>
            <person name="Goldberg J."/>
            <person name="Griggs A."/>
            <person name="Gujja S."/>
            <person name="Hansen M."/>
            <person name="Heiman D."/>
            <person name="Howarth C."/>
            <person name="Larimer J."/>
            <person name="Lui A."/>
            <person name="MacDonald P.J.P."/>
            <person name="McCowen C."/>
            <person name="Montmayeur A."/>
            <person name="Murphy C."/>
            <person name="Neiman D."/>
            <person name="Pearson M."/>
            <person name="Priest M."/>
            <person name="Roberts A."/>
            <person name="Saif S."/>
            <person name="Shea T."/>
            <person name="Sisk P."/>
            <person name="Stolte C."/>
            <person name="Sykes S."/>
            <person name="Wortman J."/>
            <person name="Nusbaum C."/>
            <person name="Birren B."/>
        </authorList>
    </citation>
    <scope>NUCLEOTIDE SEQUENCE [LARGE SCALE GENOMIC DNA]</scope>
    <source>
        <strain evidence="2 3">ATCC 38327</strain>
    </source>
</reference>
<feature type="region of interest" description="Disordered" evidence="1">
    <location>
        <begin position="1"/>
        <end position="29"/>
    </location>
</feature>
<accession>A0A0L0SA68</accession>
<dbReference type="AlphaFoldDB" id="A0A0L0SA68"/>
<feature type="compositionally biased region" description="Polar residues" evidence="1">
    <location>
        <begin position="10"/>
        <end position="23"/>
    </location>
</feature>
<protein>
    <submittedName>
        <fullName evidence="2">Uncharacterized protein</fullName>
    </submittedName>
</protein>
<reference evidence="3" key="2">
    <citation type="submission" date="2009-11" db="EMBL/GenBank/DDBJ databases">
        <title>The Genome Sequence of Allomyces macrogynus strain ATCC 38327.</title>
        <authorList>
            <consortium name="The Broad Institute Genome Sequencing Platform"/>
            <person name="Russ C."/>
            <person name="Cuomo C."/>
            <person name="Shea T."/>
            <person name="Young S.K."/>
            <person name="Zeng Q."/>
            <person name="Koehrsen M."/>
            <person name="Haas B."/>
            <person name="Borodovsky M."/>
            <person name="Guigo R."/>
            <person name="Alvarado L."/>
            <person name="Berlin A."/>
            <person name="Borenstein D."/>
            <person name="Chen Z."/>
            <person name="Engels R."/>
            <person name="Freedman E."/>
            <person name="Gellesch M."/>
            <person name="Goldberg J."/>
            <person name="Griggs A."/>
            <person name="Gujja S."/>
            <person name="Heiman D."/>
            <person name="Hepburn T."/>
            <person name="Howarth C."/>
            <person name="Jen D."/>
            <person name="Larson L."/>
            <person name="Lewis B."/>
            <person name="Mehta T."/>
            <person name="Park D."/>
            <person name="Pearson M."/>
            <person name="Roberts A."/>
            <person name="Saif S."/>
            <person name="Shenoy N."/>
            <person name="Sisk P."/>
            <person name="Stolte C."/>
            <person name="Sykes S."/>
            <person name="Walk T."/>
            <person name="White J."/>
            <person name="Yandava C."/>
            <person name="Burger G."/>
            <person name="Gray M.W."/>
            <person name="Holland P.W.H."/>
            <person name="King N."/>
            <person name="Lang F.B.F."/>
            <person name="Roger A.J."/>
            <person name="Ruiz-Trillo I."/>
            <person name="Lander E."/>
            <person name="Nusbaum C."/>
        </authorList>
    </citation>
    <scope>NUCLEOTIDE SEQUENCE [LARGE SCALE GENOMIC DNA]</scope>
    <source>
        <strain evidence="3">ATCC 38327</strain>
    </source>
</reference>
<evidence type="ECO:0000256" key="1">
    <source>
        <dbReference type="SAM" id="MobiDB-lite"/>
    </source>
</evidence>
<dbReference type="Proteomes" id="UP000054350">
    <property type="component" value="Unassembled WGS sequence"/>
</dbReference>
<keyword evidence="3" id="KW-1185">Reference proteome</keyword>
<proteinExistence type="predicted"/>